<dbReference type="AlphaFoldDB" id="A0A1B9HSW1"/>
<reference evidence="1" key="3">
    <citation type="submission" date="2016-07" db="EMBL/GenBank/DDBJ databases">
        <title>Evolution of pathogenesis and genome organization in the Tremellales.</title>
        <authorList>
            <person name="Cuomo C."/>
            <person name="Litvintseva A."/>
            <person name="Heitman J."/>
            <person name="Chen Y."/>
            <person name="Sun S."/>
            <person name="Springer D."/>
            <person name="Dromer F."/>
            <person name="Young S."/>
            <person name="Zeng Q."/>
            <person name="Chapman S."/>
            <person name="Gujja S."/>
            <person name="Saif S."/>
            <person name="Birren B."/>
        </authorList>
    </citation>
    <scope>NUCLEOTIDE SEQUENCE</scope>
    <source>
        <strain evidence="1">CBS 10737</strain>
    </source>
</reference>
<reference evidence="2" key="4">
    <citation type="submission" date="2024-02" db="EMBL/GenBank/DDBJ databases">
        <title>Comparative genomics of Cryptococcus and Kwoniella reveals pathogenesis evolution and contrasting modes of karyotype evolution via chromosome fusion or intercentromeric recombination.</title>
        <authorList>
            <person name="Coelho M.A."/>
            <person name="David-Palma M."/>
            <person name="Shea T."/>
            <person name="Bowers K."/>
            <person name="McGinley-Smith S."/>
            <person name="Mohammad A.W."/>
            <person name="Gnirke A."/>
            <person name="Yurkov A.M."/>
            <person name="Nowrousian M."/>
            <person name="Sun S."/>
            <person name="Cuomo C.A."/>
            <person name="Heitman J."/>
        </authorList>
    </citation>
    <scope>NUCLEOTIDE SEQUENCE</scope>
    <source>
        <strain evidence="2">CBS 10737</strain>
    </source>
</reference>
<reference evidence="2" key="2">
    <citation type="submission" date="2013-07" db="EMBL/GenBank/DDBJ databases">
        <authorList>
            <consortium name="The Broad Institute Genome Sequencing Platform"/>
            <person name="Cuomo C."/>
            <person name="Litvintseva A."/>
            <person name="Chen Y."/>
            <person name="Heitman J."/>
            <person name="Sun S."/>
            <person name="Springer D."/>
            <person name="Dromer F."/>
            <person name="Young S.K."/>
            <person name="Zeng Q."/>
            <person name="Gargeya S."/>
            <person name="Fitzgerald M."/>
            <person name="Abouelleil A."/>
            <person name="Alvarado L."/>
            <person name="Berlin A.M."/>
            <person name="Chapman S.B."/>
            <person name="Dewar J."/>
            <person name="Goldberg J."/>
            <person name="Griggs A."/>
            <person name="Gujja S."/>
            <person name="Hansen M."/>
            <person name="Howarth C."/>
            <person name="Imamovic A."/>
            <person name="Larimer J."/>
            <person name="McCowan C."/>
            <person name="Murphy C."/>
            <person name="Pearson M."/>
            <person name="Priest M."/>
            <person name="Roberts A."/>
            <person name="Saif S."/>
            <person name="Shea T."/>
            <person name="Sykes S."/>
            <person name="Wortman J."/>
            <person name="Nusbaum C."/>
            <person name="Birren B."/>
        </authorList>
    </citation>
    <scope>NUCLEOTIDE SEQUENCE</scope>
    <source>
        <strain evidence="2">CBS 10737</strain>
    </source>
</reference>
<name>A0A1B9HSW1_9TREE</name>
<dbReference type="RefSeq" id="XP_019007575.1">
    <property type="nucleotide sequence ID" value="XM_019159281.1"/>
</dbReference>
<reference evidence="1" key="1">
    <citation type="submission" date="2013-07" db="EMBL/GenBank/DDBJ databases">
        <title>The Genome Sequence of Cryptococcus pinus CBS10737.</title>
        <authorList>
            <consortium name="The Broad Institute Genome Sequencing Platform"/>
            <person name="Cuomo C."/>
            <person name="Litvintseva A."/>
            <person name="Chen Y."/>
            <person name="Heitman J."/>
            <person name="Sun S."/>
            <person name="Springer D."/>
            <person name="Dromer F."/>
            <person name="Young S.K."/>
            <person name="Zeng Q."/>
            <person name="Gargeya S."/>
            <person name="Fitzgerald M."/>
            <person name="Abouelleil A."/>
            <person name="Alvarado L."/>
            <person name="Berlin A.M."/>
            <person name="Chapman S.B."/>
            <person name="Dewar J."/>
            <person name="Goldberg J."/>
            <person name="Griggs A."/>
            <person name="Gujja S."/>
            <person name="Hansen M."/>
            <person name="Howarth C."/>
            <person name="Imamovic A."/>
            <person name="Larimer J."/>
            <person name="McCowan C."/>
            <person name="Murphy C."/>
            <person name="Pearson M."/>
            <person name="Priest M."/>
            <person name="Roberts A."/>
            <person name="Saif S."/>
            <person name="Shea T."/>
            <person name="Sykes S."/>
            <person name="Wortman J."/>
            <person name="Nusbaum C."/>
            <person name="Birren B."/>
        </authorList>
    </citation>
    <scope>NUCLEOTIDE SEQUENCE [LARGE SCALE GENOMIC DNA]</scope>
    <source>
        <strain evidence="1">CBS 10737</strain>
    </source>
</reference>
<evidence type="ECO:0000313" key="2">
    <source>
        <dbReference type="EMBL" id="WWC68297.1"/>
    </source>
</evidence>
<protein>
    <submittedName>
        <fullName evidence="1">Uncharacterized protein</fullName>
    </submittedName>
</protein>
<dbReference type="GeneID" id="30175958"/>
<gene>
    <name evidence="1" type="ORF">I206_07589</name>
    <name evidence="2" type="ORF">I206_102221</name>
</gene>
<proteinExistence type="predicted"/>
<sequence>MTGHFKIPSLPIASVASPALSRSYIDLDAELTRSAVHSAVQNRFDCTEDAEMERVYEPVWDLKEKVQREISEGAKIRSQLLANLSRYPHSKINLTIRCRQFDQLSKTRDQLTIQAVPVFSTQYTYRAMDSEDRVISEIKKPNTVEADKSYDGSLKYRNYMAQAQDSDGNVQSTASVLRQCLKKHNQEKKTAVAK</sequence>
<dbReference type="EMBL" id="CP144521">
    <property type="protein sequence ID" value="WWC68297.1"/>
    <property type="molecule type" value="Genomic_DNA"/>
</dbReference>
<accession>A0A1B9HSW1</accession>
<organism evidence="1">
    <name type="scientific">Kwoniella pini CBS 10737</name>
    <dbReference type="NCBI Taxonomy" id="1296096"/>
    <lineage>
        <taxon>Eukaryota</taxon>
        <taxon>Fungi</taxon>
        <taxon>Dikarya</taxon>
        <taxon>Basidiomycota</taxon>
        <taxon>Agaricomycotina</taxon>
        <taxon>Tremellomycetes</taxon>
        <taxon>Tremellales</taxon>
        <taxon>Cryptococcaceae</taxon>
        <taxon>Kwoniella</taxon>
    </lineage>
</organism>
<dbReference type="KEGG" id="kpin:30175958"/>
<dbReference type="EMBL" id="KI894017">
    <property type="protein sequence ID" value="OCF46356.1"/>
    <property type="molecule type" value="Genomic_DNA"/>
</dbReference>
<evidence type="ECO:0000313" key="1">
    <source>
        <dbReference type="EMBL" id="OCF46356.1"/>
    </source>
</evidence>
<keyword evidence="3" id="KW-1185">Reference proteome</keyword>
<dbReference type="Proteomes" id="UP000094020">
    <property type="component" value="Chromosome 3"/>
</dbReference>
<evidence type="ECO:0000313" key="3">
    <source>
        <dbReference type="Proteomes" id="UP000094020"/>
    </source>
</evidence>